<dbReference type="AlphaFoldDB" id="A0AAV7BHA7"/>
<dbReference type="Proteomes" id="UP000824782">
    <property type="component" value="Unassembled WGS sequence"/>
</dbReference>
<comment type="caution">
    <text evidence="1">The sequence shown here is derived from an EMBL/GenBank/DDBJ whole genome shotgun (WGS) entry which is preliminary data.</text>
</comment>
<organism evidence="1 2">
    <name type="scientific">Engystomops pustulosus</name>
    <name type="common">Tungara frog</name>
    <name type="synonym">Physalaemus pustulosus</name>
    <dbReference type="NCBI Taxonomy" id="76066"/>
    <lineage>
        <taxon>Eukaryota</taxon>
        <taxon>Metazoa</taxon>
        <taxon>Chordata</taxon>
        <taxon>Craniata</taxon>
        <taxon>Vertebrata</taxon>
        <taxon>Euteleostomi</taxon>
        <taxon>Amphibia</taxon>
        <taxon>Batrachia</taxon>
        <taxon>Anura</taxon>
        <taxon>Neobatrachia</taxon>
        <taxon>Hyloidea</taxon>
        <taxon>Leptodactylidae</taxon>
        <taxon>Leiuperinae</taxon>
        <taxon>Engystomops</taxon>
    </lineage>
</organism>
<evidence type="ECO:0000313" key="1">
    <source>
        <dbReference type="EMBL" id="KAG8571990.1"/>
    </source>
</evidence>
<reference evidence="1" key="1">
    <citation type="thesis" date="2020" institute="ProQuest LLC" country="789 East Eisenhower Parkway, Ann Arbor, MI, USA">
        <title>Comparative Genomics and Chromosome Evolution.</title>
        <authorList>
            <person name="Mudd A.B."/>
        </authorList>
    </citation>
    <scope>NUCLEOTIDE SEQUENCE</scope>
    <source>
        <strain evidence="1">237g6f4</strain>
        <tissue evidence="1">Blood</tissue>
    </source>
</reference>
<accession>A0AAV7BHA7</accession>
<gene>
    <name evidence="1" type="ORF">GDO81_011867</name>
</gene>
<name>A0AAV7BHA7_ENGPU</name>
<dbReference type="EMBL" id="WNYA01000005">
    <property type="protein sequence ID" value="KAG8571990.1"/>
    <property type="molecule type" value="Genomic_DNA"/>
</dbReference>
<keyword evidence="2" id="KW-1185">Reference proteome</keyword>
<sequence>MHPTKLSRVHHITQQVYRNYDKPIYPVLSTNIRICARWLGTQGRIYRTVSLKLSSQTNNSQEVRVTTKYLIQYRIRVHEG</sequence>
<evidence type="ECO:0000313" key="2">
    <source>
        <dbReference type="Proteomes" id="UP000824782"/>
    </source>
</evidence>
<proteinExistence type="predicted"/>
<protein>
    <submittedName>
        <fullName evidence="1">Uncharacterized protein</fullName>
    </submittedName>
</protein>